<protein>
    <submittedName>
        <fullName evidence="3">Unannotated protein</fullName>
    </submittedName>
</protein>
<dbReference type="CDD" id="cd19963">
    <property type="entry name" value="PBP1_BMP-like"/>
    <property type="match status" value="1"/>
</dbReference>
<reference evidence="3" key="1">
    <citation type="submission" date="2020-05" db="EMBL/GenBank/DDBJ databases">
        <authorList>
            <person name="Chiriac C."/>
            <person name="Salcher M."/>
            <person name="Ghai R."/>
            <person name="Kavagutti S V."/>
        </authorList>
    </citation>
    <scope>NUCLEOTIDE SEQUENCE</scope>
</reference>
<organism evidence="3">
    <name type="scientific">freshwater metagenome</name>
    <dbReference type="NCBI Taxonomy" id="449393"/>
    <lineage>
        <taxon>unclassified sequences</taxon>
        <taxon>metagenomes</taxon>
        <taxon>ecological metagenomes</taxon>
    </lineage>
</organism>
<evidence type="ECO:0000256" key="1">
    <source>
        <dbReference type="ARBA" id="ARBA00022729"/>
    </source>
</evidence>
<keyword evidence="1" id="KW-0732">Signal</keyword>
<dbReference type="AlphaFoldDB" id="A0A6J6V0J9"/>
<dbReference type="Gene3D" id="3.40.50.2300">
    <property type="match status" value="2"/>
</dbReference>
<dbReference type="Pfam" id="PF02608">
    <property type="entry name" value="Bmp"/>
    <property type="match status" value="1"/>
</dbReference>
<evidence type="ECO:0000313" key="3">
    <source>
        <dbReference type="EMBL" id="CAB4764127.1"/>
    </source>
</evidence>
<gene>
    <name evidence="3" type="ORF">UFOPK2870_00878</name>
</gene>
<accession>A0A6J6V0J9</accession>
<feature type="domain" description="ABC transporter substrate-binding protein PnrA-like" evidence="2">
    <location>
        <begin position="40"/>
        <end position="338"/>
    </location>
</feature>
<evidence type="ECO:0000259" key="2">
    <source>
        <dbReference type="Pfam" id="PF02608"/>
    </source>
</evidence>
<dbReference type="InterPro" id="IPR003760">
    <property type="entry name" value="PnrA-like"/>
</dbReference>
<proteinExistence type="predicted"/>
<dbReference type="InterPro" id="IPR052910">
    <property type="entry name" value="ABC-Purine-Binding"/>
</dbReference>
<dbReference type="GO" id="GO:0005886">
    <property type="term" value="C:plasma membrane"/>
    <property type="evidence" value="ECO:0007669"/>
    <property type="project" value="InterPro"/>
</dbReference>
<dbReference type="EMBL" id="CAEZZL010000066">
    <property type="protein sequence ID" value="CAB4764127.1"/>
    <property type="molecule type" value="Genomic_DNA"/>
</dbReference>
<dbReference type="PROSITE" id="PS51257">
    <property type="entry name" value="PROKAR_LIPOPROTEIN"/>
    <property type="match status" value="1"/>
</dbReference>
<sequence>MKKFWKLAAVAATASLLVAACGGSDSSSDTTAAPATATDVKVAVVYLGVPDDKGWTYQHEQGILQLEKDLGIEVKRIENVADNADSEKTFEQLASEGYDVIYATSFGYGAPMANVAAKHPEVCFQWATGAKFLLTKDGGGAFADFAALPTNLGTYFGAAEEARYLSGIAAGKASPTGKLGYVAAFPIPEVIRGINAFTLGAQSVNPDATVQVSWTKTWFDPTVEKQAAESLLDAGVDVLGQHQDTTAAGVAAEAKGAKWVGYNSDVKEAAPKAWLTAPTWNWGPYYTKTTKAVADGTCPADEYYGSMADGMVTLASFGDSVDADTQASITAKGKEIIAGTFAPFTGPISDQDGKEVLAAGEKADIGQLLSMSFFVKGVIGSAKG</sequence>
<dbReference type="PANTHER" id="PTHR43208:SF1">
    <property type="entry name" value="ABC TRANSPORTER SUBSTRATE-BINDING PROTEIN"/>
    <property type="match status" value="1"/>
</dbReference>
<dbReference type="PANTHER" id="PTHR43208">
    <property type="entry name" value="ABC TRANSPORTER SUBSTRATE-BINDING PROTEIN"/>
    <property type="match status" value="1"/>
</dbReference>
<name>A0A6J6V0J9_9ZZZZ</name>